<organism evidence="2 3">
    <name type="scientific">Batrachochytrium dendrobatidis (strain JEL423)</name>
    <dbReference type="NCBI Taxonomy" id="403673"/>
    <lineage>
        <taxon>Eukaryota</taxon>
        <taxon>Fungi</taxon>
        <taxon>Fungi incertae sedis</taxon>
        <taxon>Chytridiomycota</taxon>
        <taxon>Chytridiomycota incertae sedis</taxon>
        <taxon>Chytridiomycetes</taxon>
        <taxon>Rhizophydiales</taxon>
        <taxon>Rhizophydiales incertae sedis</taxon>
        <taxon>Batrachochytrium</taxon>
    </lineage>
</organism>
<reference evidence="2 3" key="2">
    <citation type="submission" date="2016-05" db="EMBL/GenBank/DDBJ databases">
        <title>Lineage-specific infection strategies underlie the spectrum of fungal disease in amphibians.</title>
        <authorList>
            <person name="Cuomo C.A."/>
            <person name="Farrer R.A."/>
            <person name="James T."/>
            <person name="Longcore J."/>
            <person name="Birren B."/>
        </authorList>
    </citation>
    <scope>NUCLEOTIDE SEQUENCE [LARGE SCALE GENOMIC DNA]</scope>
    <source>
        <strain evidence="2 3">JEL423</strain>
    </source>
</reference>
<dbReference type="Proteomes" id="UP000077115">
    <property type="component" value="Unassembled WGS sequence"/>
</dbReference>
<dbReference type="OrthoDB" id="2163246at2759"/>
<dbReference type="STRING" id="403673.A0A177WNJ7"/>
<feature type="region of interest" description="Disordered" evidence="1">
    <location>
        <begin position="49"/>
        <end position="77"/>
    </location>
</feature>
<accession>A0A177WNJ7</accession>
<evidence type="ECO:0000313" key="3">
    <source>
        <dbReference type="Proteomes" id="UP000077115"/>
    </source>
</evidence>
<evidence type="ECO:0008006" key="4">
    <source>
        <dbReference type="Google" id="ProtNLM"/>
    </source>
</evidence>
<feature type="region of interest" description="Disordered" evidence="1">
    <location>
        <begin position="1045"/>
        <end position="1074"/>
    </location>
</feature>
<sequence length="1312" mass="143563">MPPRFHVLTAGFKTSFYAKQSDTASNPMLRSSSSSSCSSQVNLGVASQSVSNSLGNTSSNHISDEPQPSLIHDPADGSNTMRLNDEYNQANSKTSFIADKRKSRLGTSTYLSKRLSLQEDEKLKVQIAGPLLWNFPASERSGKKIMSMNTAAVILHFHLDNKFENLAPLLSAYKMKTGFVEYFFSISDGQLHRYQSKEKFEECSKPISTISIANAMSSIVDAPSHPNHWLLRLILVEDNETHIFESDDQSLLLQWKSVISRVALRWGAIQKITLEHDVAHLRKQLGSLWEMCQNGVVPPKVQKRMSDVTMDMQIKDDLLADVIARQEELSLYEARNGFEARKRNGMGFLAEGGDDNAEMDESSSDEQSDSDKDSCENEHKESECESPSDSIPLYQLRSVDAIHSTYNDDDKPLENITEPTQPVVDTCSAKHSIDVKSKISETMLDNTTPIVQHESTKKQSSYEMPVNLDDPLDEGFNDDKLIESDASVFTKDRTKRLSGLSFVTIDKIVREGLSRSPTRVDGSTSKQSPTTSDKIDMAFADLIDKKLAQLESESEQDIYLKSTFQKTVTADSEPLANTADLVECIDSLDGLDQAFSKSKEFDGFQSSLNISYDHNLLSTVHNDNAIPAQSHDNQAKFESAETPAVTVLKHVETVAKDTTQRNALTEFNDDITKKLSCSHISLAEERIEPPACTLQLLPLSALDKNSRETINESQLSINKPNPMMTSNDVLSSQKEPIQVNVESLSDITARQSYIHAQESSPPMHASIGLRKHDGETSLVYGTSVAYKRVSIDIPIQAVQPSPIPVPYTFSKELNSPTEQLINGLNQNDVEPDQANSSFTADQLSISKSTTNDSEHASLKTSMQALDANSFSDISSQMQDSKTQTANISSVSFDAPATLWKPESVLGSKVVSTESIDKPETSFHKLDSPKNTSSGIGASFDAIDPFVKTSVSHLPDSEAVNDPLFQPDMTRQSFQKNKAQDTNRLSRAYKRVSIDIPILASRPEPAPILCSSSRNSIHQTLAISNSSEHIKNDETVQQNNVVLKSEPSTTEYGDPTIRKELCEDEESTPIPTPLRSNEKLLLKSSSNIQKEEDTHATGSCDSISRPYARISMVPIVASLKNAHQLGTAPILPIKMAPILISGMVSERQIKIGGSMENISRTASNIDLTAKLNHLHTVGIISGNPASHVGKKSLQAAPVLPEAPILARSAQTVQGNSIVIGGEAVLSKPPAKAAPILPTQREKTLKAPQLEHPNATESSVKQPTAPMVEAVIFKPTIPSKIVLPVSIKLAGSVGKMAAPVLKLPNTSAVAPTKP</sequence>
<evidence type="ECO:0000313" key="2">
    <source>
        <dbReference type="EMBL" id="OAJ41687.1"/>
    </source>
</evidence>
<feature type="compositionally biased region" description="Basic and acidic residues" evidence="1">
    <location>
        <begin position="369"/>
        <end position="383"/>
    </location>
</feature>
<dbReference type="VEuPathDB" id="FungiDB:BDEG_25247"/>
<name>A0A177WNJ7_BATDL</name>
<proteinExistence type="predicted"/>
<evidence type="ECO:0000256" key="1">
    <source>
        <dbReference type="SAM" id="MobiDB-lite"/>
    </source>
</evidence>
<reference evidence="2 3" key="1">
    <citation type="submission" date="2006-10" db="EMBL/GenBank/DDBJ databases">
        <title>The Genome Sequence of Batrachochytrium dendrobatidis JEL423.</title>
        <authorList>
            <consortium name="The Broad Institute Genome Sequencing Platform"/>
            <person name="Birren B."/>
            <person name="Lander E."/>
            <person name="Galagan J."/>
            <person name="Cuomo C."/>
            <person name="Devon K."/>
            <person name="Jaffe D."/>
            <person name="Butler J."/>
            <person name="Alvarez P."/>
            <person name="Gnerre S."/>
            <person name="Grabherr M."/>
            <person name="Kleber M."/>
            <person name="Mauceli E."/>
            <person name="Brockman W."/>
            <person name="Young S."/>
            <person name="LaButti K."/>
            <person name="Sykes S."/>
            <person name="DeCaprio D."/>
            <person name="Crawford M."/>
            <person name="Koehrsen M."/>
            <person name="Engels R."/>
            <person name="Montgomery P."/>
            <person name="Pearson M."/>
            <person name="Howarth C."/>
            <person name="Larson L."/>
            <person name="White J."/>
            <person name="O'Leary S."/>
            <person name="Kodira C."/>
            <person name="Zeng Q."/>
            <person name="Yandava C."/>
            <person name="Alvarado L."/>
            <person name="Longcore J."/>
            <person name="James T."/>
        </authorList>
    </citation>
    <scope>NUCLEOTIDE SEQUENCE [LARGE SCALE GENOMIC DNA]</scope>
    <source>
        <strain evidence="2 3">JEL423</strain>
    </source>
</reference>
<dbReference type="SUPFAM" id="SSF50729">
    <property type="entry name" value="PH domain-like"/>
    <property type="match status" value="1"/>
</dbReference>
<feature type="region of interest" description="Disordered" evidence="1">
    <location>
        <begin position="346"/>
        <end position="393"/>
    </location>
</feature>
<dbReference type="EMBL" id="DS022306">
    <property type="protein sequence ID" value="OAJ41687.1"/>
    <property type="molecule type" value="Genomic_DNA"/>
</dbReference>
<feature type="compositionally biased region" description="Acidic residues" evidence="1">
    <location>
        <begin position="352"/>
        <end position="368"/>
    </location>
</feature>
<feature type="compositionally biased region" description="Polar residues" evidence="1">
    <location>
        <begin position="49"/>
        <end position="61"/>
    </location>
</feature>
<gene>
    <name evidence="2" type="ORF">BDEG_25247</name>
</gene>
<protein>
    <recommendedName>
        <fullName evidence="4">PH domain-containing protein</fullName>
    </recommendedName>
</protein>